<keyword evidence="2" id="KW-0808">Transferase</keyword>
<keyword evidence="3" id="KW-1185">Reference proteome</keyword>
<protein>
    <submittedName>
        <fullName evidence="2">N-acetyltransferase</fullName>
    </submittedName>
</protein>
<evidence type="ECO:0000259" key="1">
    <source>
        <dbReference type="PROSITE" id="PS51729"/>
    </source>
</evidence>
<dbReference type="PROSITE" id="PS51729">
    <property type="entry name" value="GNAT_YJDJ"/>
    <property type="match status" value="1"/>
</dbReference>
<accession>A0A5A7S8F3</accession>
<dbReference type="PANTHER" id="PTHR31435:SF9">
    <property type="entry name" value="PROTEIN NATD1"/>
    <property type="match status" value="1"/>
</dbReference>
<evidence type="ECO:0000313" key="2">
    <source>
        <dbReference type="EMBL" id="KAA0022438.1"/>
    </source>
</evidence>
<comment type="caution">
    <text evidence="2">The sequence shown here is derived from an EMBL/GenBank/DDBJ whole genome shotgun (WGS) entry which is preliminary data.</text>
</comment>
<sequence length="92" mass="10572">MSTRIEHKPELSRFEIFSDDELAGYAEYAERPGVRDFNHTLTFPQFRGRGLAAQVVQSALNTSREQGFKVMPTCWFVDEFINGHAEYKDLVA</sequence>
<reference evidence="2 3" key="1">
    <citation type="submission" date="2019-07" db="EMBL/GenBank/DDBJ databases">
        <title>Rhodococcus cavernicolus sp. nov., isolated from a cave.</title>
        <authorList>
            <person name="Lee S.D."/>
        </authorList>
    </citation>
    <scope>NUCLEOTIDE SEQUENCE [LARGE SCALE GENOMIC DNA]</scope>
    <source>
        <strain evidence="2 3">C1-24</strain>
    </source>
</reference>
<gene>
    <name evidence="2" type="ORF">FOY51_12055</name>
</gene>
<dbReference type="RefSeq" id="WP_149430495.1">
    <property type="nucleotide sequence ID" value="NZ_VLNY01000005.1"/>
</dbReference>
<dbReference type="GO" id="GO:0016740">
    <property type="term" value="F:transferase activity"/>
    <property type="evidence" value="ECO:0007669"/>
    <property type="project" value="UniProtKB-KW"/>
</dbReference>
<dbReference type="EMBL" id="VLNY01000005">
    <property type="protein sequence ID" value="KAA0022438.1"/>
    <property type="molecule type" value="Genomic_DNA"/>
</dbReference>
<feature type="domain" description="N-acetyltransferase" evidence="1">
    <location>
        <begin position="6"/>
        <end position="92"/>
    </location>
</feature>
<dbReference type="InterPro" id="IPR045057">
    <property type="entry name" value="Gcn5-rel_NAT"/>
</dbReference>
<dbReference type="OrthoDB" id="5405911at2"/>
<dbReference type="AlphaFoldDB" id="A0A5A7S8F3"/>
<dbReference type="CDD" id="cd04301">
    <property type="entry name" value="NAT_SF"/>
    <property type="match status" value="1"/>
</dbReference>
<organism evidence="2 3">
    <name type="scientific">Antrihabitans cavernicola</name>
    <dbReference type="NCBI Taxonomy" id="2495913"/>
    <lineage>
        <taxon>Bacteria</taxon>
        <taxon>Bacillati</taxon>
        <taxon>Actinomycetota</taxon>
        <taxon>Actinomycetes</taxon>
        <taxon>Mycobacteriales</taxon>
        <taxon>Nocardiaceae</taxon>
        <taxon>Antrihabitans</taxon>
    </lineage>
</organism>
<dbReference type="PANTHER" id="PTHR31435">
    <property type="entry name" value="PROTEIN NATD1"/>
    <property type="match status" value="1"/>
</dbReference>
<evidence type="ECO:0000313" key="3">
    <source>
        <dbReference type="Proteomes" id="UP000322244"/>
    </source>
</evidence>
<proteinExistence type="predicted"/>
<dbReference type="Pfam" id="PF14542">
    <property type="entry name" value="Acetyltransf_CG"/>
    <property type="match status" value="1"/>
</dbReference>
<dbReference type="InterPro" id="IPR016181">
    <property type="entry name" value="Acyl_CoA_acyltransferase"/>
</dbReference>
<dbReference type="Proteomes" id="UP000322244">
    <property type="component" value="Unassembled WGS sequence"/>
</dbReference>
<dbReference type="InterPro" id="IPR031165">
    <property type="entry name" value="GNAT_YJDJ"/>
</dbReference>
<dbReference type="Gene3D" id="3.40.630.30">
    <property type="match status" value="1"/>
</dbReference>
<name>A0A5A7S8F3_9NOCA</name>
<dbReference type="SUPFAM" id="SSF55729">
    <property type="entry name" value="Acyl-CoA N-acyltransferases (Nat)"/>
    <property type="match status" value="1"/>
</dbReference>